<sequence length="94" mass="10982">MSVCDITLRTIHTFNTYDLLILSWRLVFISFENLNWIHPSGEADIHLLYGEIQRVMARDGVTHNFRQATKIWAECFPNRWHPNLALIKTEGLNG</sequence>
<reference evidence="1 2" key="1">
    <citation type="journal article" date="2021" name="BMC Biol.">
        <title>Horizontally acquired antibacterial genes associated with adaptive radiation of ladybird beetles.</title>
        <authorList>
            <person name="Li H.S."/>
            <person name="Tang X.F."/>
            <person name="Huang Y.H."/>
            <person name="Xu Z.Y."/>
            <person name="Chen M.L."/>
            <person name="Du X.Y."/>
            <person name="Qiu B.Y."/>
            <person name="Chen P.T."/>
            <person name="Zhang W."/>
            <person name="Slipinski A."/>
            <person name="Escalona H.E."/>
            <person name="Waterhouse R.M."/>
            <person name="Zwick A."/>
            <person name="Pang H."/>
        </authorList>
    </citation>
    <scope>NUCLEOTIDE SEQUENCE [LARGE SCALE GENOMIC DNA]</scope>
    <source>
        <strain evidence="1">SYSU2018</strain>
    </source>
</reference>
<evidence type="ECO:0000313" key="1">
    <source>
        <dbReference type="EMBL" id="KAL3282119.1"/>
    </source>
</evidence>
<organism evidence="1 2">
    <name type="scientific">Cryptolaemus montrouzieri</name>
    <dbReference type="NCBI Taxonomy" id="559131"/>
    <lineage>
        <taxon>Eukaryota</taxon>
        <taxon>Metazoa</taxon>
        <taxon>Ecdysozoa</taxon>
        <taxon>Arthropoda</taxon>
        <taxon>Hexapoda</taxon>
        <taxon>Insecta</taxon>
        <taxon>Pterygota</taxon>
        <taxon>Neoptera</taxon>
        <taxon>Endopterygota</taxon>
        <taxon>Coleoptera</taxon>
        <taxon>Polyphaga</taxon>
        <taxon>Cucujiformia</taxon>
        <taxon>Coccinelloidea</taxon>
        <taxon>Coccinellidae</taxon>
        <taxon>Scymninae</taxon>
        <taxon>Scymnini</taxon>
        <taxon>Cryptolaemus</taxon>
    </lineage>
</organism>
<name>A0ABD2NU64_9CUCU</name>
<keyword evidence="2" id="KW-1185">Reference proteome</keyword>
<dbReference type="AlphaFoldDB" id="A0ABD2NU64"/>
<proteinExistence type="predicted"/>
<feature type="non-terminal residue" evidence="1">
    <location>
        <position position="94"/>
    </location>
</feature>
<dbReference type="Proteomes" id="UP001516400">
    <property type="component" value="Unassembled WGS sequence"/>
</dbReference>
<evidence type="ECO:0000313" key="2">
    <source>
        <dbReference type="Proteomes" id="UP001516400"/>
    </source>
</evidence>
<gene>
    <name evidence="1" type="ORF">HHI36_005317</name>
</gene>
<protein>
    <submittedName>
        <fullName evidence="1">Uncharacterized protein</fullName>
    </submittedName>
</protein>
<dbReference type="EMBL" id="JABFTP020000144">
    <property type="protein sequence ID" value="KAL3282119.1"/>
    <property type="molecule type" value="Genomic_DNA"/>
</dbReference>
<accession>A0ABD2NU64</accession>
<comment type="caution">
    <text evidence="1">The sequence shown here is derived from an EMBL/GenBank/DDBJ whole genome shotgun (WGS) entry which is preliminary data.</text>
</comment>